<evidence type="ECO:0000313" key="1">
    <source>
        <dbReference type="EMBL" id="KAG0250300.1"/>
    </source>
</evidence>
<feature type="non-terminal residue" evidence="1">
    <location>
        <position position="1"/>
    </location>
</feature>
<accession>A0AAD4D211</accession>
<gene>
    <name evidence="1" type="ORF">BGZ95_007250</name>
</gene>
<comment type="caution">
    <text evidence="1">The sequence shown here is derived from an EMBL/GenBank/DDBJ whole genome shotgun (WGS) entry which is preliminary data.</text>
</comment>
<dbReference type="Gene3D" id="3.80.10.10">
    <property type="entry name" value="Ribonuclease Inhibitor"/>
    <property type="match status" value="1"/>
</dbReference>
<organism evidence="1 2">
    <name type="scientific">Linnemannia exigua</name>
    <dbReference type="NCBI Taxonomy" id="604196"/>
    <lineage>
        <taxon>Eukaryota</taxon>
        <taxon>Fungi</taxon>
        <taxon>Fungi incertae sedis</taxon>
        <taxon>Mucoromycota</taxon>
        <taxon>Mortierellomycotina</taxon>
        <taxon>Mortierellomycetes</taxon>
        <taxon>Mortierellales</taxon>
        <taxon>Mortierellaceae</taxon>
        <taxon>Linnemannia</taxon>
    </lineage>
</organism>
<dbReference type="AlphaFoldDB" id="A0AAD4D211"/>
<sequence length="311" mass="35238">TFRPRNLSKLNQLQLDCTHLQELRLSEAVAIPWATQLIQANPGLRLLHWVRSYSRAMLTSPSDLKALFPLHQLRSLQLVSWKLNAVSLYRVLDNNADSLEDLDFGYSTTLLDEPRMNDEWSGLTESSLARMTRKEVAIATQWIQERPLLLSKLKNLGIHLSWSESSDAICHLVRACPSLESLSIGNITNELASKLAKNLQEFCPKLRSIHDKSLVSGDLLQESHDPVIHVIDACTPGTLSHIELIHQRFSTRLTKALLRHQDGLETLEIEFLHERPAGVLRNVCKVLDGCRDRLKKFSLIDSAARCEEKMA</sequence>
<proteinExistence type="predicted"/>
<dbReference type="EMBL" id="JAAAIL010003501">
    <property type="protein sequence ID" value="KAG0250300.1"/>
    <property type="molecule type" value="Genomic_DNA"/>
</dbReference>
<name>A0AAD4D211_9FUNG</name>
<reference evidence="1" key="1">
    <citation type="journal article" date="2020" name="Fungal Divers.">
        <title>Resolving the Mortierellaceae phylogeny through synthesis of multi-gene phylogenetics and phylogenomics.</title>
        <authorList>
            <person name="Vandepol N."/>
            <person name="Liber J."/>
            <person name="Desiro A."/>
            <person name="Na H."/>
            <person name="Kennedy M."/>
            <person name="Barry K."/>
            <person name="Grigoriev I.V."/>
            <person name="Miller A.N."/>
            <person name="O'Donnell K."/>
            <person name="Stajich J.E."/>
            <person name="Bonito G."/>
        </authorList>
    </citation>
    <scope>NUCLEOTIDE SEQUENCE</scope>
    <source>
        <strain evidence="1">NRRL 28262</strain>
    </source>
</reference>
<dbReference type="InterPro" id="IPR032675">
    <property type="entry name" value="LRR_dom_sf"/>
</dbReference>
<feature type="non-terminal residue" evidence="1">
    <location>
        <position position="311"/>
    </location>
</feature>
<protein>
    <submittedName>
        <fullName evidence="1">Uncharacterized protein</fullName>
    </submittedName>
</protein>
<dbReference type="SUPFAM" id="SSF52047">
    <property type="entry name" value="RNI-like"/>
    <property type="match status" value="1"/>
</dbReference>
<evidence type="ECO:0000313" key="2">
    <source>
        <dbReference type="Proteomes" id="UP001194580"/>
    </source>
</evidence>
<keyword evidence="2" id="KW-1185">Reference proteome</keyword>
<dbReference type="Proteomes" id="UP001194580">
    <property type="component" value="Unassembled WGS sequence"/>
</dbReference>